<sequence>MTMHGLRHWLLALLATESVDLAALRTVAGQASVDDSPTWLSTCQYRLTQYWSYAVCVVSWAKGMLSVGY</sequence>
<gene>
    <name evidence="1" type="ORF">G3561_10760</name>
    <name evidence="2" type="ORF">GCE86_09280</name>
</gene>
<keyword evidence="3" id="KW-1185">Reference proteome</keyword>
<protein>
    <submittedName>
        <fullName evidence="1">Uncharacterized protein</fullName>
    </submittedName>
</protein>
<dbReference type="EMBL" id="CP045309">
    <property type="protein sequence ID" value="QGL47215.1"/>
    <property type="molecule type" value="Genomic_DNA"/>
</dbReference>
<evidence type="ECO:0000313" key="2">
    <source>
        <dbReference type="EMBL" id="QGL47215.1"/>
    </source>
</evidence>
<reference evidence="2 3" key="1">
    <citation type="submission" date="2019-10" db="EMBL/GenBank/DDBJ databases">
        <title>Genome Sequence of Micromonospora terminaliae DSM 101760.</title>
        <authorList>
            <person name="Guo L."/>
        </authorList>
    </citation>
    <scope>NUCLEOTIDE SEQUENCE [LARGE SCALE GENOMIC DNA]</scope>
    <source>
        <strain evidence="2 3">DSM 101760</strain>
    </source>
</reference>
<name>A0AAJ2ZEW9_9ACTN</name>
<evidence type="ECO:0000313" key="4">
    <source>
        <dbReference type="Proteomes" id="UP000477779"/>
    </source>
</evidence>
<dbReference type="AlphaFoldDB" id="A0AAJ2ZEW9"/>
<dbReference type="RefSeq" id="WP_154226563.1">
    <property type="nucleotide sequence ID" value="NZ_CP045309.1"/>
</dbReference>
<dbReference type="EMBL" id="JAAHBZ010000003">
    <property type="protein sequence ID" value="NES28029.1"/>
    <property type="molecule type" value="Genomic_DNA"/>
</dbReference>
<proteinExistence type="predicted"/>
<organism evidence="1 4">
    <name type="scientific">Micromonospora terminaliae</name>
    <dbReference type="NCBI Taxonomy" id="1914461"/>
    <lineage>
        <taxon>Bacteria</taxon>
        <taxon>Bacillati</taxon>
        <taxon>Actinomycetota</taxon>
        <taxon>Actinomycetes</taxon>
        <taxon>Micromonosporales</taxon>
        <taxon>Micromonosporaceae</taxon>
        <taxon>Micromonospora</taxon>
    </lineage>
</organism>
<evidence type="ECO:0000313" key="1">
    <source>
        <dbReference type="EMBL" id="NES28029.1"/>
    </source>
</evidence>
<accession>A0AAJ2ZEW9</accession>
<reference evidence="1 4" key="2">
    <citation type="submission" date="2020-02" db="EMBL/GenBank/DDBJ databases">
        <title>WGS of Micromonospora spp. isolated from hot spring.</title>
        <authorList>
            <person name="Thawai C."/>
        </authorList>
    </citation>
    <scope>NUCLEOTIDE SEQUENCE [LARGE SCALE GENOMIC DNA]</scope>
    <source>
        <strain evidence="1 4">TMS7</strain>
    </source>
</reference>
<dbReference type="Proteomes" id="UP000477779">
    <property type="component" value="Unassembled WGS sequence"/>
</dbReference>
<evidence type="ECO:0000313" key="3">
    <source>
        <dbReference type="Proteomes" id="UP000402241"/>
    </source>
</evidence>
<dbReference type="Proteomes" id="UP000402241">
    <property type="component" value="Chromosome"/>
</dbReference>